<dbReference type="SUPFAM" id="SSF55103">
    <property type="entry name" value="FAD-linked oxidases, C-terminal domain"/>
    <property type="match status" value="1"/>
</dbReference>
<dbReference type="RefSeq" id="WP_169623404.1">
    <property type="nucleotide sequence ID" value="NZ_JABBNT010000001.1"/>
</dbReference>
<reference evidence="6 7" key="1">
    <citation type="submission" date="2020-04" db="EMBL/GenBank/DDBJ databases">
        <title>Rhodospirillaceae bacterium KN72 isolated from deep sea.</title>
        <authorList>
            <person name="Zhang D.-C."/>
        </authorList>
    </citation>
    <scope>NUCLEOTIDE SEQUENCE [LARGE SCALE GENOMIC DNA]</scope>
    <source>
        <strain evidence="6 7">KN72</strain>
    </source>
</reference>
<organism evidence="6 7">
    <name type="scientific">Pacificispira spongiicola</name>
    <dbReference type="NCBI Taxonomy" id="2729598"/>
    <lineage>
        <taxon>Bacteria</taxon>
        <taxon>Pseudomonadati</taxon>
        <taxon>Pseudomonadota</taxon>
        <taxon>Alphaproteobacteria</taxon>
        <taxon>Rhodospirillales</taxon>
        <taxon>Rhodospirillaceae</taxon>
        <taxon>Pacificispira</taxon>
    </lineage>
</organism>
<dbReference type="EMBL" id="JABBNT010000001">
    <property type="protein sequence ID" value="NMM43101.1"/>
    <property type="molecule type" value="Genomic_DNA"/>
</dbReference>
<keyword evidence="3" id="KW-0285">Flavoprotein</keyword>
<feature type="domain" description="FAD-binding PCMH-type" evidence="5">
    <location>
        <begin position="34"/>
        <end position="215"/>
    </location>
</feature>
<dbReference type="Gene3D" id="3.30.465.10">
    <property type="match status" value="1"/>
</dbReference>
<gene>
    <name evidence="6" type="ORF">HH303_01335</name>
</gene>
<comment type="cofactor">
    <cofactor evidence="1">
        <name>FAD</name>
        <dbReference type="ChEBI" id="CHEBI:57692"/>
    </cofactor>
</comment>
<evidence type="ECO:0000256" key="1">
    <source>
        <dbReference type="ARBA" id="ARBA00001974"/>
    </source>
</evidence>
<dbReference type="InterPro" id="IPR016167">
    <property type="entry name" value="FAD-bd_PCMH_sub1"/>
</dbReference>
<dbReference type="Gene3D" id="3.30.70.2740">
    <property type="match status" value="1"/>
</dbReference>
<evidence type="ECO:0000313" key="7">
    <source>
        <dbReference type="Proteomes" id="UP000539372"/>
    </source>
</evidence>
<dbReference type="PANTHER" id="PTHR43716:SF2">
    <property type="entry name" value="BLL6224 PROTEIN"/>
    <property type="match status" value="1"/>
</dbReference>
<dbReference type="InterPro" id="IPR016171">
    <property type="entry name" value="Vanillyl_alc_oxidase_C-sub2"/>
</dbReference>
<dbReference type="InterPro" id="IPR004113">
    <property type="entry name" value="FAD-bd_oxidored_4_C"/>
</dbReference>
<comment type="similarity">
    <text evidence="2">Belongs to the FAD-binding oxidoreductase/transferase type 4 family.</text>
</comment>
<dbReference type="PANTHER" id="PTHR43716">
    <property type="entry name" value="D-2-HYDROXYGLUTARATE DEHYDROGENASE, MITOCHONDRIAL"/>
    <property type="match status" value="1"/>
</dbReference>
<dbReference type="Gene3D" id="1.10.45.10">
    <property type="entry name" value="Vanillyl-alcohol Oxidase, Chain A, domain 4"/>
    <property type="match status" value="1"/>
</dbReference>
<evidence type="ECO:0000256" key="2">
    <source>
        <dbReference type="ARBA" id="ARBA00008000"/>
    </source>
</evidence>
<keyword evidence="7" id="KW-1185">Reference proteome</keyword>
<evidence type="ECO:0000259" key="5">
    <source>
        <dbReference type="PROSITE" id="PS51387"/>
    </source>
</evidence>
<dbReference type="InterPro" id="IPR016164">
    <property type="entry name" value="FAD-linked_Oxase-like_C"/>
</dbReference>
<accession>A0A7Y0HCV0</accession>
<dbReference type="GO" id="GO:0071949">
    <property type="term" value="F:FAD binding"/>
    <property type="evidence" value="ECO:0007669"/>
    <property type="project" value="InterPro"/>
</dbReference>
<evidence type="ECO:0000313" key="6">
    <source>
        <dbReference type="EMBL" id="NMM43101.1"/>
    </source>
</evidence>
<sequence>MDFIASLTAIVGARNVVSTPEDMAQFMTDVRRTYQGHARCVVLPGSTQEVSDVVKLCDRHQIPITPIGGNTGLVGGAIGLESPLGILLSLKRMNRVREISLVDDTITVDAGCVLQDVQQVAADADRLFPMSLSAEGSCQIGGNIATNSGGVQAIRYGVMRELVLGLEVVLPTGEILDGLLKLRKDNTGYDIRDLFIGSEGTLGIVTAAVLKLYPAPKSVVTAMLAVQSVDDALAVLTLMRGAFGERVTSFECTHADYMDVVLENVHNTRAPFETRAEWYLLVEVMDSNPDADLADIMETTLEKAFEQEKLTDAVIAQNQAQADAFWHLRHGVSEAIRHAGPNMSHDSSVPLDRQGVFAERARQDIGARFPECKVLCVAHLGDGNMHIVVLFKPGRFETPADYKAASAEIDEIIDAIVVDLAGSITAEHGIGLSYRGRLAKTSDPVEIRLMKGIKSVFDPKNIMNPGKLFLD</sequence>
<dbReference type="Pfam" id="PF02913">
    <property type="entry name" value="FAD-oxidase_C"/>
    <property type="match status" value="1"/>
</dbReference>
<dbReference type="Pfam" id="PF01565">
    <property type="entry name" value="FAD_binding_4"/>
    <property type="match status" value="1"/>
</dbReference>
<proteinExistence type="inferred from homology"/>
<name>A0A7Y0HCV0_9PROT</name>
<dbReference type="InterPro" id="IPR006094">
    <property type="entry name" value="Oxid_FAD_bind_N"/>
</dbReference>
<dbReference type="InterPro" id="IPR036318">
    <property type="entry name" value="FAD-bd_PCMH-like_sf"/>
</dbReference>
<evidence type="ECO:0000256" key="3">
    <source>
        <dbReference type="ARBA" id="ARBA00022630"/>
    </source>
</evidence>
<dbReference type="AlphaFoldDB" id="A0A7Y0HCV0"/>
<dbReference type="Gene3D" id="3.30.70.2190">
    <property type="match status" value="1"/>
</dbReference>
<dbReference type="Gene3D" id="3.30.43.10">
    <property type="entry name" value="Uridine Diphospho-n-acetylenolpyruvylglucosamine Reductase, domain 2"/>
    <property type="match status" value="1"/>
</dbReference>
<dbReference type="FunFam" id="1.10.45.10:FF:000001">
    <property type="entry name" value="D-lactate dehydrogenase mitochondrial"/>
    <property type="match status" value="1"/>
</dbReference>
<keyword evidence="4" id="KW-0274">FAD</keyword>
<protein>
    <submittedName>
        <fullName evidence="6">FAD-binding oxidoreductase</fullName>
    </submittedName>
</protein>
<dbReference type="InterPro" id="IPR016166">
    <property type="entry name" value="FAD-bd_PCMH"/>
</dbReference>
<dbReference type="PROSITE" id="PS51387">
    <property type="entry name" value="FAD_PCMH"/>
    <property type="match status" value="1"/>
</dbReference>
<dbReference type="InterPro" id="IPR051264">
    <property type="entry name" value="FAD-oxidored/transferase_4"/>
</dbReference>
<dbReference type="GO" id="GO:0003824">
    <property type="term" value="F:catalytic activity"/>
    <property type="evidence" value="ECO:0007669"/>
    <property type="project" value="InterPro"/>
</dbReference>
<dbReference type="Proteomes" id="UP000539372">
    <property type="component" value="Unassembled WGS sequence"/>
</dbReference>
<evidence type="ECO:0000256" key="4">
    <source>
        <dbReference type="ARBA" id="ARBA00022827"/>
    </source>
</evidence>
<comment type="caution">
    <text evidence="6">The sequence shown here is derived from an EMBL/GenBank/DDBJ whole genome shotgun (WGS) entry which is preliminary data.</text>
</comment>
<dbReference type="InterPro" id="IPR016169">
    <property type="entry name" value="FAD-bd_PCMH_sub2"/>
</dbReference>
<dbReference type="SUPFAM" id="SSF56176">
    <property type="entry name" value="FAD-binding/transporter-associated domain-like"/>
    <property type="match status" value="1"/>
</dbReference>
<dbReference type="GO" id="GO:0022904">
    <property type="term" value="P:respiratory electron transport chain"/>
    <property type="evidence" value="ECO:0007669"/>
    <property type="project" value="TreeGrafter"/>
</dbReference>